<reference evidence="4 6" key="2">
    <citation type="submission" date="2016-11" db="EMBL/GenBank/DDBJ databases">
        <authorList>
            <person name="Klemetsen T."/>
        </authorList>
    </citation>
    <scope>NUCLEOTIDE SEQUENCE [LARGE SCALE GENOMIC DNA]</scope>
    <source>
        <strain evidence="4">MT 2528</strain>
    </source>
</reference>
<gene>
    <name evidence="4" type="ORF">MT2528_0599</name>
    <name evidence="5" type="ORF">NVI5450_0592</name>
</gene>
<dbReference type="KEGG" id="mvs:MVIS_0893"/>
<dbReference type="AlphaFoldDB" id="A0A090IAA9"/>
<evidence type="ECO:0000256" key="2">
    <source>
        <dbReference type="SAM" id="SignalP"/>
    </source>
</evidence>
<feature type="domain" description="Outer membrane protein beta-barrel" evidence="3">
    <location>
        <begin position="11"/>
        <end position="193"/>
    </location>
</feature>
<dbReference type="Pfam" id="PF13505">
    <property type="entry name" value="OMP_b-brl"/>
    <property type="match status" value="1"/>
</dbReference>
<protein>
    <recommendedName>
        <fullName evidence="3">Outer membrane protein beta-barrel domain-containing protein</fullName>
    </recommendedName>
</protein>
<feature type="chain" id="PRO_5015029795" description="Outer membrane protein beta-barrel domain-containing protein" evidence="2">
    <location>
        <begin position="20"/>
        <end position="197"/>
    </location>
</feature>
<dbReference type="EMBL" id="FPLJ01000019">
    <property type="protein sequence ID" value="SGY84258.1"/>
    <property type="molecule type" value="Genomic_DNA"/>
</dbReference>
<name>A0A090IAA9_9GAMM</name>
<proteinExistence type="predicted"/>
<evidence type="ECO:0000313" key="6">
    <source>
        <dbReference type="Proteomes" id="UP000182660"/>
    </source>
</evidence>
<organism evidence="5 7">
    <name type="scientific">Moritella viscosa</name>
    <dbReference type="NCBI Taxonomy" id="80854"/>
    <lineage>
        <taxon>Bacteria</taxon>
        <taxon>Pseudomonadati</taxon>
        <taxon>Pseudomonadota</taxon>
        <taxon>Gammaproteobacteria</taxon>
        <taxon>Alteromonadales</taxon>
        <taxon>Moritellaceae</taxon>
        <taxon>Moritella</taxon>
    </lineage>
</organism>
<dbReference type="STRING" id="80854.MVIS_0893"/>
<keyword evidence="6" id="KW-1185">Reference proteome</keyword>
<sequence>MNKSAILIIGMLTSGFVQANGWTGNGWTGNVNGFVGNKSLDSDWGEFDSQSEFGIISDFGHQSWPFLIAIDVFASLDDADNKENKSSKGRLRVDAVTSEVMVGIRRYYDFNYVITPYLGGGITSAYGHREIKQSDGTYKDEHDRGVGLWIGGGLVWKPWKHFNIGADIRYSHAEIDLFGKELNAGGLHTGLTAGFNW</sequence>
<dbReference type="SUPFAM" id="SSF56925">
    <property type="entry name" value="OMPA-like"/>
    <property type="match status" value="1"/>
</dbReference>
<reference evidence="5 7" key="1">
    <citation type="submission" date="2016-11" db="EMBL/GenBank/DDBJ databases">
        <authorList>
            <person name="Jaros S."/>
            <person name="Januszkiewicz K."/>
            <person name="Wedrychowicz H."/>
        </authorList>
    </citation>
    <scope>NUCLEOTIDE SEQUENCE [LARGE SCALE GENOMIC DNA]</scope>
    <source>
        <strain evidence="5">NVI 5450</strain>
    </source>
</reference>
<dbReference type="Gene3D" id="2.40.160.20">
    <property type="match status" value="1"/>
</dbReference>
<dbReference type="GeneID" id="61294324"/>
<dbReference type="InterPro" id="IPR027385">
    <property type="entry name" value="Beta-barrel_OMP"/>
</dbReference>
<evidence type="ECO:0000256" key="1">
    <source>
        <dbReference type="ARBA" id="ARBA00022729"/>
    </source>
</evidence>
<dbReference type="RefSeq" id="WP_045109300.1">
    <property type="nucleotide sequence ID" value="NZ_CAWQZC010000138.1"/>
</dbReference>
<dbReference type="PATRIC" id="fig|80854.5.peg.944"/>
<evidence type="ECO:0000259" key="3">
    <source>
        <dbReference type="Pfam" id="PF13505"/>
    </source>
</evidence>
<keyword evidence="1 2" id="KW-0732">Signal</keyword>
<feature type="signal peptide" evidence="2">
    <location>
        <begin position="1"/>
        <end position="19"/>
    </location>
</feature>
<dbReference type="OrthoDB" id="9807574at2"/>
<dbReference type="HOGENOM" id="CLU_1452817_0_0_6"/>
<evidence type="ECO:0000313" key="5">
    <source>
        <dbReference type="EMBL" id="SGY86174.1"/>
    </source>
</evidence>
<dbReference type="EMBL" id="FPLD01000019">
    <property type="protein sequence ID" value="SGY86174.1"/>
    <property type="molecule type" value="Genomic_DNA"/>
</dbReference>
<evidence type="ECO:0000313" key="7">
    <source>
        <dbReference type="Proteomes" id="UP000183794"/>
    </source>
</evidence>
<evidence type="ECO:0000313" key="4">
    <source>
        <dbReference type="EMBL" id="SGY84258.1"/>
    </source>
</evidence>
<dbReference type="Proteomes" id="UP000183794">
    <property type="component" value="Unassembled WGS sequence"/>
</dbReference>
<accession>A0A090IAA9</accession>
<dbReference type="InterPro" id="IPR011250">
    <property type="entry name" value="OMP/PagP_B-barrel"/>
</dbReference>
<dbReference type="Proteomes" id="UP000182660">
    <property type="component" value="Unassembled WGS sequence"/>
</dbReference>